<evidence type="ECO:0000313" key="1">
    <source>
        <dbReference type="EMBL" id="KGE05118.1"/>
    </source>
</evidence>
<organism evidence="1 2">
    <name type="scientific">Pseudohaliea rubra DSM 19751</name>
    <dbReference type="NCBI Taxonomy" id="1265313"/>
    <lineage>
        <taxon>Bacteria</taxon>
        <taxon>Pseudomonadati</taxon>
        <taxon>Pseudomonadota</taxon>
        <taxon>Gammaproteobacteria</taxon>
        <taxon>Cellvibrionales</taxon>
        <taxon>Halieaceae</taxon>
        <taxon>Pseudohaliea</taxon>
    </lineage>
</organism>
<dbReference type="Proteomes" id="UP000029640">
    <property type="component" value="Unassembled WGS sequence"/>
</dbReference>
<dbReference type="HOGENOM" id="CLU_189936_1_0_6"/>
<keyword evidence="2" id="KW-1185">Reference proteome</keyword>
<dbReference type="Pfam" id="PF14255">
    <property type="entry name" value="Zn_ribbon_21"/>
    <property type="match status" value="1"/>
</dbReference>
<evidence type="ECO:0000313" key="2">
    <source>
        <dbReference type="Proteomes" id="UP000029640"/>
    </source>
</evidence>
<accession>A0A095VVT4</accession>
<dbReference type="PIRSF" id="PIRSF037225">
    <property type="entry name" value="UCP037225"/>
    <property type="match status" value="1"/>
</dbReference>
<protein>
    <recommendedName>
        <fullName evidence="3">Restriction endonuclease</fullName>
    </recommendedName>
</protein>
<dbReference type="InterPro" id="IPR025990">
    <property type="entry name" value="zinc_ribbon_bacterial"/>
</dbReference>
<dbReference type="AlphaFoldDB" id="A0A095VVT4"/>
<name>A0A095VVT4_9GAMM</name>
<proteinExistence type="predicted"/>
<dbReference type="InterPro" id="IPR017143">
    <property type="entry name" value="UCP037225"/>
</dbReference>
<reference evidence="1 2" key="1">
    <citation type="journal article" date="2014" name="Genome Announc.">
        <title>Genome Sequence of Gammaproteobacterial Pseudohaliea rubra Type Strain DSM 19751, Isolated from Coastal Seawater of the Mediterranean Sea.</title>
        <authorList>
            <person name="Spring S."/>
            <person name="Fiebig A."/>
            <person name="Riedel T."/>
            <person name="Goker M."/>
            <person name="Klenk H.P."/>
        </authorList>
    </citation>
    <scope>NUCLEOTIDE SEQUENCE [LARGE SCALE GENOMIC DNA]</scope>
    <source>
        <strain evidence="1 2">DSM 19751</strain>
    </source>
</reference>
<gene>
    <name evidence="1" type="ORF">HRUBRA_00320</name>
</gene>
<dbReference type="OrthoDB" id="9814566at2"/>
<dbReference type="STRING" id="1265313.HRUBRA_00320"/>
<evidence type="ECO:0008006" key="3">
    <source>
        <dbReference type="Google" id="ProtNLM"/>
    </source>
</evidence>
<comment type="caution">
    <text evidence="1">The sequence shown here is derived from an EMBL/GenBank/DDBJ whole genome shotgun (WGS) entry which is preliminary data.</text>
</comment>
<dbReference type="EMBL" id="AUVB01000012">
    <property type="protein sequence ID" value="KGE05118.1"/>
    <property type="molecule type" value="Genomic_DNA"/>
</dbReference>
<sequence>MEREEWDAQCPYCGEPLTLLLDPMEAGADYSEDCQVCCQPMVVSVHAEADGTLAAQVRAEHE</sequence>
<dbReference type="RefSeq" id="WP_035514377.1">
    <property type="nucleotide sequence ID" value="NZ_KN234748.1"/>
</dbReference>